<evidence type="ECO:0000259" key="2">
    <source>
        <dbReference type="Pfam" id="PF13660"/>
    </source>
</evidence>
<dbReference type="Pfam" id="PF05161">
    <property type="entry name" value="MOFRL"/>
    <property type="match status" value="1"/>
</dbReference>
<dbReference type="AlphaFoldDB" id="A0A1E3ABK8"/>
<evidence type="ECO:0000313" key="3">
    <source>
        <dbReference type="EMBL" id="ODM06154.1"/>
    </source>
</evidence>
<dbReference type="EC" id="1.1.1.81" evidence="3"/>
<keyword evidence="3" id="KW-0560">Oxidoreductase</keyword>
<dbReference type="EMBL" id="MCGH01000002">
    <property type="protein sequence ID" value="ODM06154.1"/>
    <property type="molecule type" value="Genomic_DNA"/>
</dbReference>
<dbReference type="InterPro" id="IPR037035">
    <property type="entry name" value="GK-like_C_sf"/>
</dbReference>
<dbReference type="SUPFAM" id="SSF82544">
    <property type="entry name" value="GckA/TtuD-like"/>
    <property type="match status" value="1"/>
</dbReference>
<proteinExistence type="predicted"/>
<organism evidence="3 4">
    <name type="scientific">Eisenbergiella tayi</name>
    <dbReference type="NCBI Taxonomy" id="1432052"/>
    <lineage>
        <taxon>Bacteria</taxon>
        <taxon>Bacillati</taxon>
        <taxon>Bacillota</taxon>
        <taxon>Clostridia</taxon>
        <taxon>Lachnospirales</taxon>
        <taxon>Lachnospiraceae</taxon>
        <taxon>Eisenbergiella</taxon>
    </lineage>
</organism>
<dbReference type="PATRIC" id="fig|1432052.4.peg.2284"/>
<comment type="caution">
    <text evidence="3">The sequence shown here is derived from an EMBL/GenBank/DDBJ whole genome shotgun (WGS) entry which is preliminary data.</text>
</comment>
<dbReference type="InterPro" id="IPR025286">
    <property type="entry name" value="MOFRL_assoc_dom"/>
</dbReference>
<dbReference type="GO" id="GO:0016618">
    <property type="term" value="F:hydroxypyruvate reductase [NAD(P)H] activity"/>
    <property type="evidence" value="ECO:0007669"/>
    <property type="project" value="UniProtKB-EC"/>
</dbReference>
<dbReference type="Gene3D" id="3.40.1480.10">
    <property type="entry name" value="MOFRL domain"/>
    <property type="match status" value="1"/>
</dbReference>
<feature type="domain" description="MOFRL" evidence="1">
    <location>
        <begin position="322"/>
        <end position="427"/>
    </location>
</feature>
<gene>
    <name evidence="3" type="primary">ttuD</name>
    <name evidence="3" type="ORF">BEI61_02043</name>
</gene>
<dbReference type="Proteomes" id="UP000094067">
    <property type="component" value="Unassembled WGS sequence"/>
</dbReference>
<feature type="domain" description="MOFRL-associated" evidence="2">
    <location>
        <begin position="26"/>
        <end position="249"/>
    </location>
</feature>
<name>A0A1E3ABK8_9FIRM</name>
<dbReference type="InterPro" id="IPR039760">
    <property type="entry name" value="MOFRL_protein"/>
</dbReference>
<dbReference type="PANTHER" id="PTHR12227">
    <property type="entry name" value="GLYCERATE KINASE"/>
    <property type="match status" value="1"/>
</dbReference>
<reference evidence="3 4" key="1">
    <citation type="submission" date="2016-07" db="EMBL/GenBank/DDBJ databases">
        <title>Characterization of isolates of Eisenbergiella tayi derived from blood cultures, using whole genome sequencing.</title>
        <authorList>
            <person name="Burdz T."/>
            <person name="Wiebe D."/>
            <person name="Huynh C."/>
            <person name="Bernard K."/>
        </authorList>
    </citation>
    <scope>NUCLEOTIDE SEQUENCE [LARGE SCALE GENOMIC DNA]</scope>
    <source>
        <strain evidence="3 4">NML 110608</strain>
    </source>
</reference>
<keyword evidence="3" id="KW-0670">Pyruvate</keyword>
<accession>A0A1E3ABK8</accession>
<dbReference type="Pfam" id="PF13660">
    <property type="entry name" value="DUF4147"/>
    <property type="match status" value="1"/>
</dbReference>
<protein>
    <submittedName>
        <fullName evidence="3">Putative hydroxypyruvate reductase</fullName>
        <ecNumber evidence="3">1.1.1.81</ecNumber>
    </submittedName>
</protein>
<dbReference type="InterPro" id="IPR038614">
    <property type="entry name" value="GK_N_sf"/>
</dbReference>
<dbReference type="GO" id="GO:0005737">
    <property type="term" value="C:cytoplasm"/>
    <property type="evidence" value="ECO:0007669"/>
    <property type="project" value="TreeGrafter"/>
</dbReference>
<evidence type="ECO:0000259" key="1">
    <source>
        <dbReference type="Pfam" id="PF05161"/>
    </source>
</evidence>
<dbReference type="PANTHER" id="PTHR12227:SF0">
    <property type="entry name" value="GLYCERATE KINASE"/>
    <property type="match status" value="1"/>
</dbReference>
<sequence length="434" mass="46553">MYQAGTIRRAGDDSGIYEVEAMRRDAETVIQKTIEDVLPMKAVREVLEEIALTKPVYVIAIGKAAWGMADEAARLLGSRIVEGIVVTKYGHSKGNIEGFQIMETAHPFPDDNSMLAAGKVLELADRVTENEEVLLLLSGGGSALVEMPAAGLTLPEVTRVTEILLKCGANIVEINTVRKHLSAIKGGKLAKHLQPATGYAIILSDVVGNHPEMIASGMTYPDATDAPEVMEVIEKYHLDVGDKVIRVLEKSEETLVSNITNIVKGNVEELCSSAAEHVRELGYKPYIFSTNADCEAKSLGQWFARTAKAIREDNPWKLELPCAVIVGGETVVKVTGNGLGGRNQEIALQAAEGIQGMEKTVLFSLASDGTDGPTDAAGGIVDGYTVKALEDKGMNIREYLEDNDAYCALQEVSGLIMTGPTGTNVNDVTVLLIK</sequence>
<evidence type="ECO:0000313" key="4">
    <source>
        <dbReference type="Proteomes" id="UP000094067"/>
    </source>
</evidence>
<dbReference type="InterPro" id="IPR007835">
    <property type="entry name" value="MOFRL"/>
</dbReference>
<dbReference type="GO" id="GO:0008887">
    <property type="term" value="F:glycerate kinase activity"/>
    <property type="evidence" value="ECO:0007669"/>
    <property type="project" value="InterPro"/>
</dbReference>
<dbReference type="Gene3D" id="3.40.50.10180">
    <property type="entry name" value="Glycerate kinase, MOFRL-like N-terminal domain"/>
    <property type="match status" value="1"/>
</dbReference>